<sequence>MEMTMIKNTQPLCLALVIAATLTACDEESTSDARMYVPYNLDSVTYPNDILLTDDDGTIEMKVETSGEEVDYRNYENVYGALDGWSTGYPIIIPLMGPEHDVDPTSLASSVIIFNAEEGSELVYDKDFTAEINEDGDLTILPMTVLSGSTTYVLALTDGLKNSAGESVLKASINYQKLEDGDDLGHLLGNEASSQIQNNHNLVADAAGGQNIVYSAQFTTQSIYPVMDEVVKNIDPNIELKIPSPLSSQTGDSKARKLIKASLTVPYYLEMPQADTCIVPELYNDVTTDAVTQEIIKTIEANKVASCPELYSWWKGANGEFVTRDNPTPVATTTQDVEVDIYAPGDWDGEEQLPAVIFVHGITGHKGNAGLMANKIVADGRLVIAIDNPLHGDRGVNLDDDAEPEITATDGEINQDKASYLNLLSPLTLRDNQRQAVADQLALRKALNNADFVNKDDISLVGQSLGGIIATMVSDMSQHYPDDLKFKTVSLVVPGMHLTDLVMNSPFLGEEVEGEIRNSTDIQLAVAGMVGVYDSEVQTKVEGLNALAGFKAESGENAEKATGIEDMVFDMVASEMYPAVQVAVDSGDPANFIQRQRDNTQQPLLMIEAAGTCDPYILGDCVVEGGDNYDYIPDEVVVNYVPGKPLVGTEPLIEHLKLSAISEGTSDTEEGEVIRGVVRAMHGGHGTYLFPYEGPAVCVETNPEGICEQFRPMGEKDEGFGDYFVEISKSTGMQQDAVVSFINSGGTSVTVEGSPVH</sequence>
<proteinExistence type="predicted"/>
<evidence type="ECO:0000313" key="2">
    <source>
        <dbReference type="Proteomes" id="UP000241346"/>
    </source>
</evidence>
<dbReference type="AlphaFoldDB" id="A0A2T3NHK3"/>
<name>A0A2T3NHK3_9GAMM</name>
<dbReference type="EMBL" id="PYMB01000002">
    <property type="protein sequence ID" value="PSW14469.1"/>
    <property type="molecule type" value="Genomic_DNA"/>
</dbReference>
<reference evidence="1 2" key="1">
    <citation type="submission" date="2018-03" db="EMBL/GenBank/DDBJ databases">
        <title>Whole genome sequencing of Histamine producing bacteria.</title>
        <authorList>
            <person name="Butler K."/>
        </authorList>
    </citation>
    <scope>NUCLEOTIDE SEQUENCE [LARGE SCALE GENOMIC DNA]</scope>
    <source>
        <strain evidence="1 2">DSM 19138</strain>
    </source>
</reference>
<dbReference type="Proteomes" id="UP000241346">
    <property type="component" value="Unassembled WGS sequence"/>
</dbReference>
<accession>A0A2T3NHK3</accession>
<protein>
    <submittedName>
        <fullName evidence="1">Uncharacterized protein</fullName>
    </submittedName>
</protein>
<dbReference type="InterPro" id="IPR029058">
    <property type="entry name" value="AB_hydrolase_fold"/>
</dbReference>
<dbReference type="SUPFAM" id="SSF53474">
    <property type="entry name" value="alpha/beta-Hydrolases"/>
    <property type="match status" value="1"/>
</dbReference>
<comment type="caution">
    <text evidence="1">The sequence shown here is derived from an EMBL/GenBank/DDBJ whole genome shotgun (WGS) entry which is preliminary data.</text>
</comment>
<gene>
    <name evidence="1" type="ORF">C9J01_08530</name>
</gene>
<organism evidence="1 2">
    <name type="scientific">Photobacterium rosenbergii</name>
    <dbReference type="NCBI Taxonomy" id="294936"/>
    <lineage>
        <taxon>Bacteria</taxon>
        <taxon>Pseudomonadati</taxon>
        <taxon>Pseudomonadota</taxon>
        <taxon>Gammaproteobacteria</taxon>
        <taxon>Vibrionales</taxon>
        <taxon>Vibrionaceae</taxon>
        <taxon>Photobacterium</taxon>
    </lineage>
</organism>
<evidence type="ECO:0000313" key="1">
    <source>
        <dbReference type="EMBL" id="PSW14469.1"/>
    </source>
</evidence>
<dbReference type="Gene3D" id="3.40.50.1820">
    <property type="entry name" value="alpha/beta hydrolase"/>
    <property type="match status" value="1"/>
</dbReference>
<dbReference type="PROSITE" id="PS51257">
    <property type="entry name" value="PROKAR_LIPOPROTEIN"/>
    <property type="match status" value="1"/>
</dbReference>